<dbReference type="GO" id="GO:0016287">
    <property type="term" value="F:glycerone-phosphate O-acyltransferase activity"/>
    <property type="evidence" value="ECO:0007669"/>
    <property type="project" value="TreeGrafter"/>
</dbReference>
<comment type="subcellular location">
    <subcellularLocation>
        <location evidence="1">Endomembrane system</location>
        <topology evidence="1">Peripheral membrane protein</topology>
    </subcellularLocation>
</comment>
<organism evidence="7 8">
    <name type="scientific">Pristionchus fissidentatus</name>
    <dbReference type="NCBI Taxonomy" id="1538716"/>
    <lineage>
        <taxon>Eukaryota</taxon>
        <taxon>Metazoa</taxon>
        <taxon>Ecdysozoa</taxon>
        <taxon>Nematoda</taxon>
        <taxon>Chromadorea</taxon>
        <taxon>Rhabditida</taxon>
        <taxon>Rhabditina</taxon>
        <taxon>Diplogasteromorpha</taxon>
        <taxon>Diplogasteroidea</taxon>
        <taxon>Neodiplogasteridae</taxon>
        <taxon>Pristionchus</taxon>
    </lineage>
</organism>
<dbReference type="Pfam" id="PF19277">
    <property type="entry name" value="GPAT_C"/>
    <property type="match status" value="1"/>
</dbReference>
<dbReference type="GO" id="GO:0004366">
    <property type="term" value="F:glycerol-3-phosphate O-acyltransferase activity"/>
    <property type="evidence" value="ECO:0007669"/>
    <property type="project" value="TreeGrafter"/>
</dbReference>
<evidence type="ECO:0000256" key="1">
    <source>
        <dbReference type="ARBA" id="ARBA00004184"/>
    </source>
</evidence>
<dbReference type="PIRSF" id="PIRSF000437">
    <property type="entry name" value="GPAT_DHAPAT"/>
    <property type="match status" value="1"/>
</dbReference>
<proteinExistence type="inferred from homology"/>
<keyword evidence="8" id="KW-1185">Reference proteome</keyword>
<reference evidence="7" key="1">
    <citation type="submission" date="2023-10" db="EMBL/GenBank/DDBJ databases">
        <title>Genome assembly of Pristionchus species.</title>
        <authorList>
            <person name="Yoshida K."/>
            <person name="Sommer R.J."/>
        </authorList>
    </citation>
    <scope>NUCLEOTIDE SEQUENCE</scope>
    <source>
        <strain evidence="7">RS5133</strain>
    </source>
</reference>
<dbReference type="PANTHER" id="PTHR12563">
    <property type="entry name" value="GLYCEROL-3-PHOSPHATE ACYLTRANSFERASE"/>
    <property type="match status" value="1"/>
</dbReference>
<dbReference type="SMART" id="SM00563">
    <property type="entry name" value="PlsC"/>
    <property type="match status" value="1"/>
</dbReference>
<keyword evidence="3" id="KW-0808">Transferase</keyword>
<dbReference type="EMBL" id="BTSY01000007">
    <property type="protein sequence ID" value="GMT36679.1"/>
    <property type="molecule type" value="Genomic_DNA"/>
</dbReference>
<dbReference type="GO" id="GO:0012505">
    <property type="term" value="C:endomembrane system"/>
    <property type="evidence" value="ECO:0007669"/>
    <property type="project" value="UniProtKB-SubCell"/>
</dbReference>
<evidence type="ECO:0000313" key="7">
    <source>
        <dbReference type="EMBL" id="GMT36679.1"/>
    </source>
</evidence>
<sequence length="687" mass="77906">LSLSLSFSLSDKSPPPLLFVRAESRPPKNAMTDPDYVDFIKEINKAGGCLKFVRQSRNFPKCVQFGKKTMNRSPSDIIEDVLKSERVMDAARLYATQSKVTLEAAKRECREIMEKMAHDFTLGNVRFFGYIITKVITTVFDEILVNAKELKALRETFKDTPVIFIPTHRTYIDFLLLSVLCFDQEMTLPAIAAAMDFLNSKFVGEVLRQCGAFFIRRAVGDDILYWAIFTEYVQTHIVEGDRPVEFFIEGTRSRTNKSLPPKYGLLQILLEPYLRGNVCDMVVVPVAMNYDKILEEQLYAYELLGFPKPKESTSGLLKARSILDKSFGRVQVTFCKPISIREHLGVSIKRNTFVCQPDSQWKMTDLERRSIRAFGHYIIQKHYERSPVTIWSIASSAFLLLTADNKEGAVKLSSLIKNTRDLVDLMIRLDLTVNIRKSFNEDLERAFKLHSDFFTIEGDVIDPNSLVRLANLQVDGKKTKISKEILSQAVSLIILTNHANSSMHVLSGPSIFCLALLSSSSTHTVKECYNSLRAVLYSEFVHDPLDVNNEFDRLFNSFTKAGIIDESDGTIVLKDVDTVEMLSRMTKPYLLILSVLIDVLVEVSPLHITQQEATVKAQDRLISLHERDSSILLSSLSAENLKNAFNTLTQIEAVKKLARNFSINAQALSTFKRQLHTFVNFPTRSKL</sequence>
<dbReference type="GO" id="GO:0005778">
    <property type="term" value="C:peroxisomal membrane"/>
    <property type="evidence" value="ECO:0007669"/>
    <property type="project" value="TreeGrafter"/>
</dbReference>
<evidence type="ECO:0000256" key="4">
    <source>
        <dbReference type="ARBA" id="ARBA00023136"/>
    </source>
</evidence>
<comment type="caution">
    <text evidence="7">The sequence shown here is derived from an EMBL/GenBank/DDBJ whole genome shotgun (WGS) entry which is preliminary data.</text>
</comment>
<evidence type="ECO:0000256" key="3">
    <source>
        <dbReference type="ARBA" id="ARBA00022679"/>
    </source>
</evidence>
<dbReference type="SUPFAM" id="SSF69593">
    <property type="entry name" value="Glycerol-3-phosphate (1)-acyltransferase"/>
    <property type="match status" value="1"/>
</dbReference>
<feature type="non-terminal residue" evidence="7">
    <location>
        <position position="1"/>
    </location>
</feature>
<evidence type="ECO:0000256" key="2">
    <source>
        <dbReference type="ARBA" id="ARBA00007937"/>
    </source>
</evidence>
<dbReference type="GO" id="GO:0006631">
    <property type="term" value="P:fatty acid metabolic process"/>
    <property type="evidence" value="ECO:0007669"/>
    <property type="project" value="TreeGrafter"/>
</dbReference>
<dbReference type="InterPro" id="IPR045520">
    <property type="entry name" value="GPAT/DHAPAT_C"/>
</dbReference>
<evidence type="ECO:0000256" key="5">
    <source>
        <dbReference type="ARBA" id="ARBA00023315"/>
    </source>
</evidence>
<dbReference type="AlphaFoldDB" id="A0AAV5WXT9"/>
<dbReference type="InterPro" id="IPR002123">
    <property type="entry name" value="Plipid/glycerol_acylTrfase"/>
</dbReference>
<keyword evidence="4" id="KW-0472">Membrane</keyword>
<dbReference type="PANTHER" id="PTHR12563:SF17">
    <property type="entry name" value="DIHYDROXYACETONE PHOSPHATE ACYLTRANSFERASE"/>
    <property type="match status" value="1"/>
</dbReference>
<dbReference type="CDD" id="cd07993">
    <property type="entry name" value="LPLAT_DHAPAT-like"/>
    <property type="match status" value="1"/>
</dbReference>
<accession>A0AAV5WXT9</accession>
<name>A0AAV5WXT9_9BILA</name>
<comment type="similarity">
    <text evidence="2">Belongs to the GPAT/DAPAT family.</text>
</comment>
<evidence type="ECO:0000259" key="6">
    <source>
        <dbReference type="SMART" id="SM00563"/>
    </source>
</evidence>
<evidence type="ECO:0000313" key="8">
    <source>
        <dbReference type="Proteomes" id="UP001432322"/>
    </source>
</evidence>
<dbReference type="Pfam" id="PF01553">
    <property type="entry name" value="Acyltransferase"/>
    <property type="match status" value="1"/>
</dbReference>
<dbReference type="Proteomes" id="UP001432322">
    <property type="component" value="Unassembled WGS sequence"/>
</dbReference>
<dbReference type="InterPro" id="IPR022284">
    <property type="entry name" value="GPAT/DHAPAT"/>
</dbReference>
<dbReference type="GO" id="GO:0031966">
    <property type="term" value="C:mitochondrial membrane"/>
    <property type="evidence" value="ECO:0007669"/>
    <property type="project" value="TreeGrafter"/>
</dbReference>
<gene>
    <name evidence="7" type="ORF">PFISCL1PPCAC_27976</name>
</gene>
<protein>
    <recommendedName>
        <fullName evidence="6">Phospholipid/glycerol acyltransferase domain-containing protein</fullName>
    </recommendedName>
</protein>
<dbReference type="GO" id="GO:0019432">
    <property type="term" value="P:triglyceride biosynthetic process"/>
    <property type="evidence" value="ECO:0007669"/>
    <property type="project" value="TreeGrafter"/>
</dbReference>
<dbReference type="GO" id="GO:0008654">
    <property type="term" value="P:phospholipid biosynthetic process"/>
    <property type="evidence" value="ECO:0007669"/>
    <property type="project" value="TreeGrafter"/>
</dbReference>
<dbReference type="InterPro" id="IPR041728">
    <property type="entry name" value="GPAT/DHAPAT_LPLAT"/>
</dbReference>
<feature type="domain" description="Phospholipid/glycerol acyltransferase" evidence="6">
    <location>
        <begin position="162"/>
        <end position="291"/>
    </location>
</feature>
<keyword evidence="5" id="KW-0012">Acyltransferase</keyword>
<dbReference type="GO" id="GO:0008611">
    <property type="term" value="P:ether lipid biosynthetic process"/>
    <property type="evidence" value="ECO:0007669"/>
    <property type="project" value="TreeGrafter"/>
</dbReference>